<keyword evidence="1" id="KW-0472">Membrane</keyword>
<dbReference type="OrthoDB" id="3692311at2759"/>
<dbReference type="AlphaFoldDB" id="A0A8H4QGQ8"/>
<evidence type="ECO:0000256" key="1">
    <source>
        <dbReference type="SAM" id="Phobius"/>
    </source>
</evidence>
<sequence>MFIKAQYSHEECPTLPSSILNYDQNRVTDLPALDISFYTNPTGENERVNLTTPTFDINFIYSNYLEQLKQSQSGFFLDTNATFTSKLGFLQSVTFGSFYKSRATLWECFIYISYSTVTLDQVSSFAGQDIALGNKLQEGPPRLVDLSSLDNVTFAQRLSTIFNTYIQSVQKSSYSNPGSFLLSTPTPLIFEPFPIMSCDWVFFTTLTVTSIFLTICSALDIWLSYRILTSDILGYVSSMSIENPHLRIPGVPPGSGSALDGLKRAKLLRKMRVQIRDVQETEEFGKLALTNNTKGLPSKSRKEKNQRSFI</sequence>
<protein>
    <submittedName>
        <fullName evidence="2">Uncharacterized protein</fullName>
    </submittedName>
</protein>
<organism evidence="2 3">
    <name type="scientific">Cudoniella acicularis</name>
    <dbReference type="NCBI Taxonomy" id="354080"/>
    <lineage>
        <taxon>Eukaryota</taxon>
        <taxon>Fungi</taxon>
        <taxon>Dikarya</taxon>
        <taxon>Ascomycota</taxon>
        <taxon>Pezizomycotina</taxon>
        <taxon>Leotiomycetes</taxon>
        <taxon>Helotiales</taxon>
        <taxon>Tricladiaceae</taxon>
        <taxon>Cudoniella</taxon>
    </lineage>
</organism>
<proteinExistence type="predicted"/>
<gene>
    <name evidence="2" type="ORF">G7Y89_g15703</name>
</gene>
<keyword evidence="3" id="KW-1185">Reference proteome</keyword>
<name>A0A8H4QGQ8_9HELO</name>
<comment type="caution">
    <text evidence="2">The sequence shown here is derived from an EMBL/GenBank/DDBJ whole genome shotgun (WGS) entry which is preliminary data.</text>
</comment>
<dbReference type="Proteomes" id="UP000566819">
    <property type="component" value="Unassembled WGS sequence"/>
</dbReference>
<keyword evidence="1" id="KW-1133">Transmembrane helix</keyword>
<evidence type="ECO:0000313" key="3">
    <source>
        <dbReference type="Proteomes" id="UP000566819"/>
    </source>
</evidence>
<feature type="transmembrane region" description="Helical" evidence="1">
    <location>
        <begin position="200"/>
        <end position="223"/>
    </location>
</feature>
<evidence type="ECO:0000313" key="2">
    <source>
        <dbReference type="EMBL" id="KAF4610416.1"/>
    </source>
</evidence>
<reference evidence="2 3" key="1">
    <citation type="submission" date="2020-03" db="EMBL/GenBank/DDBJ databases">
        <title>Draft Genome Sequence of Cudoniella acicularis.</title>
        <authorList>
            <person name="Buettner E."/>
            <person name="Kellner H."/>
        </authorList>
    </citation>
    <scope>NUCLEOTIDE SEQUENCE [LARGE SCALE GENOMIC DNA]</scope>
    <source>
        <strain evidence="2 3">DSM 108380</strain>
    </source>
</reference>
<dbReference type="EMBL" id="JAAMPI010002616">
    <property type="protein sequence ID" value="KAF4610416.1"/>
    <property type="molecule type" value="Genomic_DNA"/>
</dbReference>
<accession>A0A8H4QGQ8</accession>
<keyword evidence="1" id="KW-0812">Transmembrane</keyword>